<evidence type="ECO:0000313" key="6">
    <source>
        <dbReference type="Proteomes" id="UP000770661"/>
    </source>
</evidence>
<name>A0A8J5CMT9_CHIOP</name>
<evidence type="ECO:0000256" key="2">
    <source>
        <dbReference type="ARBA" id="ARBA00022574"/>
    </source>
</evidence>
<keyword evidence="2" id="KW-0853">WD repeat</keyword>
<sequence length="286" mass="31458">MMGGVNGDMTGGVSGDMTGGVSGDMTGGVSGDMTGGVSGDMTGGVTETDGGVSEHDGSVGMTEDGDMTGVLARNDWGVLTYDDPQAEEEDNSLTMLDTPPMFGGGHNRHLPPGILPTGMPTVQDFKPAIATEQEKKHEELKPEPPRELSDEEKQMLMMTEEFHGFFDRSSRIIERALAEDTNLFVDYSHDYEEDGEANEGGGVKLSLNRWFYDERWSRNRCITCMDWSPQYPELLVASYNNNDDSPHDPDGVALVWNTKFKKDTPEYIFHCQSPVMSPRLPDFIPI</sequence>
<proteinExistence type="predicted"/>
<dbReference type="InterPro" id="IPR050687">
    <property type="entry name" value="Dynein_IC"/>
</dbReference>
<dbReference type="Proteomes" id="UP000770661">
    <property type="component" value="Unassembled WGS sequence"/>
</dbReference>
<dbReference type="AlphaFoldDB" id="A0A8J5CMT9"/>
<keyword evidence="1" id="KW-0963">Cytoplasm</keyword>
<evidence type="ECO:0000256" key="3">
    <source>
        <dbReference type="ARBA" id="ARBA00022737"/>
    </source>
</evidence>
<protein>
    <submittedName>
        <fullName evidence="5">Cytoplasmic dynein 1 intermediate chain 1</fullName>
    </submittedName>
</protein>
<dbReference type="PANTHER" id="PTHR12442">
    <property type="entry name" value="DYNEIN INTERMEDIATE CHAIN"/>
    <property type="match status" value="1"/>
</dbReference>
<reference evidence="5" key="1">
    <citation type="submission" date="2020-07" db="EMBL/GenBank/DDBJ databases">
        <title>The High-quality genome of the commercially important snow crab, Chionoecetes opilio.</title>
        <authorList>
            <person name="Jeong J.-H."/>
            <person name="Ryu S."/>
        </authorList>
    </citation>
    <scope>NUCLEOTIDE SEQUENCE</scope>
    <source>
        <strain evidence="5">MADBK_172401_WGS</strain>
        <tissue evidence="5">Digestive gland</tissue>
    </source>
</reference>
<accession>A0A8J5CMT9</accession>
<keyword evidence="6" id="KW-1185">Reference proteome</keyword>
<dbReference type="GO" id="GO:0045503">
    <property type="term" value="F:dynein light chain binding"/>
    <property type="evidence" value="ECO:0007669"/>
    <property type="project" value="TreeGrafter"/>
</dbReference>
<dbReference type="GO" id="GO:0005868">
    <property type="term" value="C:cytoplasmic dynein complex"/>
    <property type="evidence" value="ECO:0007669"/>
    <property type="project" value="TreeGrafter"/>
</dbReference>
<dbReference type="EMBL" id="JACEEZ010004684">
    <property type="protein sequence ID" value="KAG0726258.1"/>
    <property type="molecule type" value="Genomic_DNA"/>
</dbReference>
<keyword evidence="3" id="KW-0677">Repeat</keyword>
<organism evidence="5 6">
    <name type="scientific">Chionoecetes opilio</name>
    <name type="common">Atlantic snow crab</name>
    <name type="synonym">Cancer opilio</name>
    <dbReference type="NCBI Taxonomy" id="41210"/>
    <lineage>
        <taxon>Eukaryota</taxon>
        <taxon>Metazoa</taxon>
        <taxon>Ecdysozoa</taxon>
        <taxon>Arthropoda</taxon>
        <taxon>Crustacea</taxon>
        <taxon>Multicrustacea</taxon>
        <taxon>Malacostraca</taxon>
        <taxon>Eumalacostraca</taxon>
        <taxon>Eucarida</taxon>
        <taxon>Decapoda</taxon>
        <taxon>Pleocyemata</taxon>
        <taxon>Brachyura</taxon>
        <taxon>Eubrachyura</taxon>
        <taxon>Majoidea</taxon>
        <taxon>Majidae</taxon>
        <taxon>Chionoecetes</taxon>
    </lineage>
</organism>
<dbReference type="OrthoDB" id="4189at2759"/>
<dbReference type="GO" id="GO:0010970">
    <property type="term" value="P:transport along microtubule"/>
    <property type="evidence" value="ECO:0007669"/>
    <property type="project" value="TreeGrafter"/>
</dbReference>
<feature type="region of interest" description="Disordered" evidence="4">
    <location>
        <begin position="44"/>
        <end position="66"/>
    </location>
</feature>
<evidence type="ECO:0000256" key="4">
    <source>
        <dbReference type="SAM" id="MobiDB-lite"/>
    </source>
</evidence>
<feature type="region of interest" description="Disordered" evidence="4">
    <location>
        <begin position="1"/>
        <end position="23"/>
    </location>
</feature>
<dbReference type="GO" id="GO:0045504">
    <property type="term" value="F:dynein heavy chain binding"/>
    <property type="evidence" value="ECO:0007669"/>
    <property type="project" value="TreeGrafter"/>
</dbReference>
<comment type="caution">
    <text evidence="5">The sequence shown here is derived from an EMBL/GenBank/DDBJ whole genome shotgun (WGS) entry which is preliminary data.</text>
</comment>
<dbReference type="PANTHER" id="PTHR12442:SF34">
    <property type="entry name" value="CYTOPLASMIC DYNEIN 1 INTERMEDIATE CHAIN 1"/>
    <property type="match status" value="1"/>
</dbReference>
<evidence type="ECO:0000256" key="1">
    <source>
        <dbReference type="ARBA" id="ARBA00022490"/>
    </source>
</evidence>
<evidence type="ECO:0000313" key="5">
    <source>
        <dbReference type="EMBL" id="KAG0726258.1"/>
    </source>
</evidence>
<gene>
    <name evidence="5" type="primary">DYNC1I1</name>
    <name evidence="5" type="ORF">GWK47_036971</name>
</gene>